<protein>
    <submittedName>
        <fullName evidence="1">Uncharacterized protein</fullName>
    </submittedName>
</protein>
<gene>
    <name evidence="1" type="ORF">GCM10023346_07910</name>
</gene>
<sequence>MDTKGGVCKDDRAVDSTNRARAVDAVKIERMSMRTAHVGAAMVGEVAVLAYFASPSASAIPLGGQGN</sequence>
<evidence type="ECO:0000313" key="2">
    <source>
        <dbReference type="Proteomes" id="UP001500200"/>
    </source>
</evidence>
<evidence type="ECO:0000313" key="1">
    <source>
        <dbReference type="EMBL" id="GAA5190590.1"/>
    </source>
</evidence>
<dbReference type="EMBL" id="BAABKK010000006">
    <property type="protein sequence ID" value="GAA5190590.1"/>
    <property type="molecule type" value="Genomic_DNA"/>
</dbReference>
<name>A0ABP9S4Z4_9MICC</name>
<accession>A0ABP9S4Z4</accession>
<comment type="caution">
    <text evidence="1">The sequence shown here is derived from an EMBL/GenBank/DDBJ whole genome shotgun (WGS) entry which is preliminary data.</text>
</comment>
<organism evidence="1 2">
    <name type="scientific">Arthrobacter gyeryongensis</name>
    <dbReference type="NCBI Taxonomy" id="1650592"/>
    <lineage>
        <taxon>Bacteria</taxon>
        <taxon>Bacillati</taxon>
        <taxon>Actinomycetota</taxon>
        <taxon>Actinomycetes</taxon>
        <taxon>Micrococcales</taxon>
        <taxon>Micrococcaceae</taxon>
        <taxon>Arthrobacter</taxon>
    </lineage>
</organism>
<dbReference type="Proteomes" id="UP001500200">
    <property type="component" value="Unassembled WGS sequence"/>
</dbReference>
<proteinExistence type="predicted"/>
<reference evidence="2" key="1">
    <citation type="journal article" date="2019" name="Int. J. Syst. Evol. Microbiol.">
        <title>The Global Catalogue of Microorganisms (GCM) 10K type strain sequencing project: providing services to taxonomists for standard genome sequencing and annotation.</title>
        <authorList>
            <consortium name="The Broad Institute Genomics Platform"/>
            <consortium name="The Broad Institute Genome Sequencing Center for Infectious Disease"/>
            <person name="Wu L."/>
            <person name="Ma J."/>
        </authorList>
    </citation>
    <scope>NUCLEOTIDE SEQUENCE [LARGE SCALE GENOMIC DNA]</scope>
    <source>
        <strain evidence="2">JCM 18514</strain>
    </source>
</reference>
<keyword evidence="2" id="KW-1185">Reference proteome</keyword>